<feature type="transmembrane region" description="Helical" evidence="15">
    <location>
        <begin position="65"/>
        <end position="84"/>
    </location>
</feature>
<protein>
    <recommendedName>
        <fullName evidence="5">Succinate dehydrogenase hydrophobic membrane anchor subunit</fullName>
    </recommendedName>
</protein>
<feature type="transmembrane region" description="Helical" evidence="15">
    <location>
        <begin position="137"/>
        <end position="158"/>
    </location>
</feature>
<keyword evidence="17" id="KW-1185">Reference proteome</keyword>
<feature type="transmembrane region" description="Helical" evidence="15">
    <location>
        <begin position="208"/>
        <end position="231"/>
    </location>
</feature>
<dbReference type="UniPathway" id="UPA00223"/>
<evidence type="ECO:0000256" key="10">
    <source>
        <dbReference type="ARBA" id="ARBA00022723"/>
    </source>
</evidence>
<comment type="subcellular location">
    <subcellularLocation>
        <location evidence="3">Membrane</location>
        <topology evidence="3">Multi-pass membrane protein</topology>
    </subcellularLocation>
</comment>
<name>A0A1M5WXW2_9BACT</name>
<dbReference type="InterPro" id="IPR014312">
    <property type="entry name" value="Succ_DH_anchor"/>
</dbReference>
<gene>
    <name evidence="16" type="ORF">SAMN02745124_02604</name>
</gene>
<evidence type="ECO:0000313" key="16">
    <source>
        <dbReference type="EMBL" id="SHH92202.1"/>
    </source>
</evidence>
<dbReference type="SUPFAM" id="SSF81343">
    <property type="entry name" value="Fumarate reductase respiratory complex transmembrane subunits"/>
    <property type="match status" value="2"/>
</dbReference>
<comment type="function">
    <text evidence="2">Membrane-anchoring subunit of succinate dehydrogenase (SDH).</text>
</comment>
<feature type="transmembrane region" description="Helical" evidence="15">
    <location>
        <begin position="170"/>
        <end position="188"/>
    </location>
</feature>
<dbReference type="OrthoDB" id="276905at2"/>
<evidence type="ECO:0000313" key="17">
    <source>
        <dbReference type="Proteomes" id="UP000184139"/>
    </source>
</evidence>
<dbReference type="GO" id="GO:0016020">
    <property type="term" value="C:membrane"/>
    <property type="evidence" value="ECO:0007669"/>
    <property type="project" value="UniProtKB-SubCell"/>
</dbReference>
<evidence type="ECO:0000256" key="6">
    <source>
        <dbReference type="ARBA" id="ARBA00022448"/>
    </source>
</evidence>
<keyword evidence="12 15" id="KW-1133">Transmembrane helix</keyword>
<keyword evidence="7" id="KW-0816">Tricarboxylic acid cycle</keyword>
<keyword evidence="10" id="KW-0479">Metal-binding</keyword>
<evidence type="ECO:0000256" key="4">
    <source>
        <dbReference type="ARBA" id="ARBA00005163"/>
    </source>
</evidence>
<evidence type="ECO:0000256" key="7">
    <source>
        <dbReference type="ARBA" id="ARBA00022532"/>
    </source>
</evidence>
<evidence type="ECO:0000256" key="13">
    <source>
        <dbReference type="ARBA" id="ARBA00023004"/>
    </source>
</evidence>
<dbReference type="PANTHER" id="PTHR41910">
    <property type="entry name" value="SUCCINATE DEHYDROGENASE 2 MEMBRANE SUBUNIT SDHC"/>
    <property type="match status" value="1"/>
</dbReference>
<evidence type="ECO:0000256" key="9">
    <source>
        <dbReference type="ARBA" id="ARBA00022692"/>
    </source>
</evidence>
<dbReference type="InterPro" id="IPR034804">
    <property type="entry name" value="SQR/QFR_C/D"/>
</dbReference>
<keyword evidence="8" id="KW-0349">Heme</keyword>
<dbReference type="GO" id="GO:0006099">
    <property type="term" value="P:tricarboxylic acid cycle"/>
    <property type="evidence" value="ECO:0007669"/>
    <property type="project" value="UniProtKB-UniPathway"/>
</dbReference>
<keyword evidence="11" id="KW-0249">Electron transport</keyword>
<comment type="cofactor">
    <cofactor evidence="1">
        <name>heme</name>
        <dbReference type="ChEBI" id="CHEBI:30413"/>
    </cofactor>
</comment>
<feature type="transmembrane region" description="Helical" evidence="15">
    <location>
        <begin position="23"/>
        <end position="45"/>
    </location>
</feature>
<dbReference type="PANTHER" id="PTHR41910:SF1">
    <property type="entry name" value="SUCCINATE DEHYDROGENASE HYDROPHOBIC MEMBRANE ANCHOR SUBUNIT"/>
    <property type="match status" value="1"/>
</dbReference>
<keyword evidence="6" id="KW-0813">Transport</keyword>
<keyword evidence="9 15" id="KW-0812">Transmembrane</keyword>
<dbReference type="STRING" id="1121409.SAMN02745124_02604"/>
<evidence type="ECO:0000256" key="15">
    <source>
        <dbReference type="SAM" id="Phobius"/>
    </source>
</evidence>
<comment type="pathway">
    <text evidence="4">Carbohydrate metabolism; tricarboxylic acid cycle.</text>
</comment>
<dbReference type="Proteomes" id="UP000184139">
    <property type="component" value="Unassembled WGS sequence"/>
</dbReference>
<dbReference type="Gene3D" id="1.20.1300.10">
    <property type="entry name" value="Fumarate reductase/succinate dehydrogenase, transmembrane subunit"/>
    <property type="match status" value="2"/>
</dbReference>
<dbReference type="GO" id="GO:0020037">
    <property type="term" value="F:heme binding"/>
    <property type="evidence" value="ECO:0007669"/>
    <property type="project" value="InterPro"/>
</dbReference>
<dbReference type="AlphaFoldDB" id="A0A1M5WXW2"/>
<evidence type="ECO:0000256" key="14">
    <source>
        <dbReference type="ARBA" id="ARBA00023136"/>
    </source>
</evidence>
<proteinExistence type="predicted"/>
<keyword evidence="13" id="KW-0408">Iron</keyword>
<evidence type="ECO:0000256" key="12">
    <source>
        <dbReference type="ARBA" id="ARBA00022989"/>
    </source>
</evidence>
<evidence type="ECO:0000256" key="11">
    <source>
        <dbReference type="ARBA" id="ARBA00022982"/>
    </source>
</evidence>
<evidence type="ECO:0000256" key="1">
    <source>
        <dbReference type="ARBA" id="ARBA00001971"/>
    </source>
</evidence>
<evidence type="ECO:0000256" key="8">
    <source>
        <dbReference type="ARBA" id="ARBA00022617"/>
    </source>
</evidence>
<reference evidence="16 17" key="1">
    <citation type="submission" date="2016-11" db="EMBL/GenBank/DDBJ databases">
        <authorList>
            <person name="Jaros S."/>
            <person name="Januszkiewicz K."/>
            <person name="Wedrychowicz H."/>
        </authorList>
    </citation>
    <scope>NUCLEOTIDE SEQUENCE [LARGE SCALE GENOMIC DNA]</scope>
    <source>
        <strain evidence="16 17">DSM 9705</strain>
    </source>
</reference>
<dbReference type="InterPro" id="IPR039023">
    <property type="entry name" value="SdhC_prok"/>
</dbReference>
<feature type="transmembrane region" description="Helical" evidence="15">
    <location>
        <begin position="105"/>
        <end position="125"/>
    </location>
</feature>
<dbReference type="RefSeq" id="WP_073376677.1">
    <property type="nucleotide sequence ID" value="NZ_FQXS01000015.1"/>
</dbReference>
<evidence type="ECO:0000256" key="3">
    <source>
        <dbReference type="ARBA" id="ARBA00004141"/>
    </source>
</evidence>
<keyword evidence="14 15" id="KW-0472">Membrane</keyword>
<evidence type="ECO:0000256" key="2">
    <source>
        <dbReference type="ARBA" id="ARBA00004050"/>
    </source>
</evidence>
<dbReference type="NCBIfam" id="TIGR02968">
    <property type="entry name" value="succ_dehyd_anc"/>
    <property type="match status" value="1"/>
</dbReference>
<accession>A0A1M5WXW2</accession>
<organism evidence="16 17">
    <name type="scientific">Desulfofustis glycolicus DSM 9705</name>
    <dbReference type="NCBI Taxonomy" id="1121409"/>
    <lineage>
        <taxon>Bacteria</taxon>
        <taxon>Pseudomonadati</taxon>
        <taxon>Thermodesulfobacteriota</taxon>
        <taxon>Desulfobulbia</taxon>
        <taxon>Desulfobulbales</taxon>
        <taxon>Desulfocapsaceae</taxon>
        <taxon>Desulfofustis</taxon>
    </lineage>
</organism>
<dbReference type="Pfam" id="PF01127">
    <property type="entry name" value="Sdh_cyt"/>
    <property type="match status" value="2"/>
</dbReference>
<dbReference type="EMBL" id="FQXS01000015">
    <property type="protein sequence ID" value="SHH92202.1"/>
    <property type="molecule type" value="Genomic_DNA"/>
</dbReference>
<feature type="transmembrane region" description="Helical" evidence="15">
    <location>
        <begin position="243"/>
        <end position="264"/>
    </location>
</feature>
<evidence type="ECO:0000256" key="5">
    <source>
        <dbReference type="ARBA" id="ARBA00019425"/>
    </source>
</evidence>
<dbReference type="GO" id="GO:0046872">
    <property type="term" value="F:metal ion binding"/>
    <property type="evidence" value="ECO:0007669"/>
    <property type="project" value="UniProtKB-KW"/>
</dbReference>
<sequence length="266" mass="30182">MTSSTAERYPLVRYFFHLHRIKGWPYVVSWAHRISGVLLAGYLLFHVTTLASLRNPAAFENKMQTFAALFPIYVEWLLAVPVIFHALNGGRLLLYEVFGNRRDRLVLNWVMVLSGCYLLLLGIFMALGNQQVSPVFFWSYLALSSVLFTYMTITRLRISGASKGWKLQRISAAFLLLMIPAHMLFMHLDPALGRDAQVIIARMNNGFIKLVDLLLLIGVMFHAAYGVRGIFLDYLASPRARTVCTGVIVLVSLYFTWQGVQMIVSI</sequence>
<dbReference type="InterPro" id="IPR000701">
    <property type="entry name" value="SuccDH_FuR_B_TM-su"/>
</dbReference>